<gene>
    <name evidence="1" type="ORF">AFUS01_LOCUS20075</name>
</gene>
<reference evidence="1" key="1">
    <citation type="submission" date="2021-06" db="EMBL/GenBank/DDBJ databases">
        <authorList>
            <person name="Hodson N. C."/>
            <person name="Mongue J. A."/>
            <person name="Jaron S. K."/>
        </authorList>
    </citation>
    <scope>NUCLEOTIDE SEQUENCE</scope>
</reference>
<sequence>QLCFLAPTVQRNGKAVGVAKKVLKSSCKNILAHRVIFESSLRMGDVEGCEMSLRRMERCRSKITKSKCSVEEKRRALDQYLKVRAEVRAQQELQDTVKTIQECEKGLRLAPLDPDLLYYKLWALFEQDLYADLVDAYIAATLRVEQRSSESLMLLKNLKDLRREQEDLESNTTSI</sequence>
<organism evidence="1 2">
    <name type="scientific">Allacma fusca</name>
    <dbReference type="NCBI Taxonomy" id="39272"/>
    <lineage>
        <taxon>Eukaryota</taxon>
        <taxon>Metazoa</taxon>
        <taxon>Ecdysozoa</taxon>
        <taxon>Arthropoda</taxon>
        <taxon>Hexapoda</taxon>
        <taxon>Collembola</taxon>
        <taxon>Symphypleona</taxon>
        <taxon>Sminthuridae</taxon>
        <taxon>Allacma</taxon>
    </lineage>
</organism>
<keyword evidence="2" id="KW-1185">Reference proteome</keyword>
<protein>
    <submittedName>
        <fullName evidence="1">Uncharacterized protein</fullName>
    </submittedName>
</protein>
<accession>A0A8J2K8B5</accession>
<evidence type="ECO:0000313" key="2">
    <source>
        <dbReference type="Proteomes" id="UP000708208"/>
    </source>
</evidence>
<feature type="non-terminal residue" evidence="1">
    <location>
        <position position="1"/>
    </location>
</feature>
<comment type="caution">
    <text evidence="1">The sequence shown here is derived from an EMBL/GenBank/DDBJ whole genome shotgun (WGS) entry which is preliminary data.</text>
</comment>
<name>A0A8J2K8B5_9HEXA</name>
<dbReference type="AlphaFoldDB" id="A0A8J2K8B5"/>
<proteinExistence type="predicted"/>
<evidence type="ECO:0000313" key="1">
    <source>
        <dbReference type="EMBL" id="CAG7731488.1"/>
    </source>
</evidence>
<dbReference type="EMBL" id="CAJVCH010213663">
    <property type="protein sequence ID" value="CAG7731488.1"/>
    <property type="molecule type" value="Genomic_DNA"/>
</dbReference>
<dbReference type="Proteomes" id="UP000708208">
    <property type="component" value="Unassembled WGS sequence"/>
</dbReference>